<name>A0A7J7JA06_BUGNE</name>
<dbReference type="AlphaFoldDB" id="A0A7J7JA06"/>
<keyword evidence="2" id="KW-1185">Reference proteome</keyword>
<evidence type="ECO:0000313" key="2">
    <source>
        <dbReference type="Proteomes" id="UP000593567"/>
    </source>
</evidence>
<accession>A0A7J7JA06</accession>
<sequence>MALSVTSCNQIQSCSQNILASLESNQTISIRAQGRNCKGKCVYNVLGTDYNILGTLHVNEEDEAIEFRDEVGGVLYFAEGGLFCTTENMALWGFDRSGAKLKIARLYHAWIVYFADGSTFQSSELNMVHSSDFMMKDKLFLLKNSCGEVVVELSQKKLLNIYFF</sequence>
<organism evidence="1 2">
    <name type="scientific">Bugula neritina</name>
    <name type="common">Brown bryozoan</name>
    <name type="synonym">Sertularia neritina</name>
    <dbReference type="NCBI Taxonomy" id="10212"/>
    <lineage>
        <taxon>Eukaryota</taxon>
        <taxon>Metazoa</taxon>
        <taxon>Spiralia</taxon>
        <taxon>Lophotrochozoa</taxon>
        <taxon>Bryozoa</taxon>
        <taxon>Gymnolaemata</taxon>
        <taxon>Cheilostomatida</taxon>
        <taxon>Flustrina</taxon>
        <taxon>Buguloidea</taxon>
        <taxon>Bugulidae</taxon>
        <taxon>Bugula</taxon>
    </lineage>
</organism>
<gene>
    <name evidence="1" type="ORF">EB796_019277</name>
</gene>
<reference evidence="1" key="1">
    <citation type="submission" date="2020-06" db="EMBL/GenBank/DDBJ databases">
        <title>Draft genome of Bugula neritina, a colonial animal packing powerful symbionts and potential medicines.</title>
        <authorList>
            <person name="Rayko M."/>
        </authorList>
    </citation>
    <scope>NUCLEOTIDE SEQUENCE [LARGE SCALE GENOMIC DNA]</scope>
    <source>
        <strain evidence="1">Kwan_BN1</strain>
    </source>
</reference>
<comment type="caution">
    <text evidence="1">The sequence shown here is derived from an EMBL/GenBank/DDBJ whole genome shotgun (WGS) entry which is preliminary data.</text>
</comment>
<evidence type="ECO:0000313" key="1">
    <source>
        <dbReference type="EMBL" id="KAF6022431.1"/>
    </source>
</evidence>
<dbReference type="EMBL" id="VXIV02002852">
    <property type="protein sequence ID" value="KAF6022431.1"/>
    <property type="molecule type" value="Genomic_DNA"/>
</dbReference>
<proteinExistence type="predicted"/>
<protein>
    <submittedName>
        <fullName evidence="1">Uncharacterized protein</fullName>
    </submittedName>
</protein>
<dbReference type="Proteomes" id="UP000593567">
    <property type="component" value="Unassembled WGS sequence"/>
</dbReference>